<dbReference type="PANTHER" id="PTHR23407">
    <property type="entry name" value="ATPASE INHIBITOR/5-FORMYLTETRAHYDROFOLATE CYCLO-LIGASE"/>
    <property type="match status" value="1"/>
</dbReference>
<organism evidence="6 7">
    <name type="scientific">Neisseria canis</name>
    <dbReference type="NCBI Taxonomy" id="493"/>
    <lineage>
        <taxon>Bacteria</taxon>
        <taxon>Pseudomonadati</taxon>
        <taxon>Pseudomonadota</taxon>
        <taxon>Betaproteobacteria</taxon>
        <taxon>Neisseriales</taxon>
        <taxon>Neisseriaceae</taxon>
        <taxon>Neisseria</taxon>
    </lineage>
</organism>
<dbReference type="NCBIfam" id="TIGR02727">
    <property type="entry name" value="MTHFS_bact"/>
    <property type="match status" value="1"/>
</dbReference>
<dbReference type="InterPro" id="IPR024185">
    <property type="entry name" value="FTHF_cligase-like_sf"/>
</dbReference>
<dbReference type="PANTHER" id="PTHR23407:SF1">
    <property type="entry name" value="5-FORMYLTETRAHYDROFOLATE CYCLO-LIGASE"/>
    <property type="match status" value="1"/>
</dbReference>
<dbReference type="InterPro" id="IPR037171">
    <property type="entry name" value="NagB/RpiA_transferase-like"/>
</dbReference>
<keyword evidence="7" id="KW-1185">Reference proteome</keyword>
<keyword evidence="6" id="KW-0436">Ligase</keyword>
<protein>
    <recommendedName>
        <fullName evidence="5">5-formyltetrahydrofolate cyclo-ligase</fullName>
        <ecNumber evidence="5">6.3.3.2</ecNumber>
    </recommendedName>
</protein>
<name>A0A448D5Y5_9NEIS</name>
<dbReference type="GO" id="GO:0005524">
    <property type="term" value="F:ATP binding"/>
    <property type="evidence" value="ECO:0007669"/>
    <property type="project" value="UniProtKB-KW"/>
</dbReference>
<dbReference type="Pfam" id="PF01812">
    <property type="entry name" value="5-FTHF_cyc-lig"/>
    <property type="match status" value="1"/>
</dbReference>
<comment type="catalytic activity">
    <reaction evidence="5">
        <text>(6S)-5-formyl-5,6,7,8-tetrahydrofolate + ATP = (6R)-5,10-methenyltetrahydrofolate + ADP + phosphate</text>
        <dbReference type="Rhea" id="RHEA:10488"/>
        <dbReference type="ChEBI" id="CHEBI:30616"/>
        <dbReference type="ChEBI" id="CHEBI:43474"/>
        <dbReference type="ChEBI" id="CHEBI:57455"/>
        <dbReference type="ChEBI" id="CHEBI:57457"/>
        <dbReference type="ChEBI" id="CHEBI:456216"/>
        <dbReference type="EC" id="6.3.3.2"/>
    </reaction>
</comment>
<reference evidence="6 7" key="1">
    <citation type="submission" date="2018-12" db="EMBL/GenBank/DDBJ databases">
        <authorList>
            <consortium name="Pathogen Informatics"/>
        </authorList>
    </citation>
    <scope>NUCLEOTIDE SEQUENCE [LARGE SCALE GENOMIC DNA]</scope>
    <source>
        <strain evidence="6 7">NCTC10296</strain>
    </source>
</reference>
<evidence type="ECO:0000256" key="3">
    <source>
        <dbReference type="ARBA" id="ARBA00022840"/>
    </source>
</evidence>
<keyword evidence="2 4" id="KW-0547">Nucleotide-binding</keyword>
<dbReference type="Proteomes" id="UP000279284">
    <property type="component" value="Chromosome"/>
</dbReference>
<keyword evidence="3 4" id="KW-0067">ATP-binding</keyword>
<dbReference type="Gene3D" id="3.40.50.10420">
    <property type="entry name" value="NagB/RpiA/CoA transferase-like"/>
    <property type="match status" value="1"/>
</dbReference>
<dbReference type="GO" id="GO:0035999">
    <property type="term" value="P:tetrahydrofolate interconversion"/>
    <property type="evidence" value="ECO:0007669"/>
    <property type="project" value="TreeGrafter"/>
</dbReference>
<comment type="cofactor">
    <cofactor evidence="5">
        <name>Mg(2+)</name>
        <dbReference type="ChEBI" id="CHEBI:18420"/>
    </cofactor>
</comment>
<evidence type="ECO:0000256" key="4">
    <source>
        <dbReference type="PIRSR" id="PIRSR006806-1"/>
    </source>
</evidence>
<feature type="binding site" evidence="4">
    <location>
        <begin position="133"/>
        <end position="141"/>
    </location>
    <ligand>
        <name>ATP</name>
        <dbReference type="ChEBI" id="CHEBI:30616"/>
    </ligand>
</feature>
<dbReference type="EMBL" id="LR134313">
    <property type="protein sequence ID" value="VEE99670.1"/>
    <property type="molecule type" value="Genomic_DNA"/>
</dbReference>
<evidence type="ECO:0000256" key="2">
    <source>
        <dbReference type="ARBA" id="ARBA00022741"/>
    </source>
</evidence>
<dbReference type="SUPFAM" id="SSF100950">
    <property type="entry name" value="NagB/RpiA/CoA transferase-like"/>
    <property type="match status" value="1"/>
</dbReference>
<sequence>MPHSKHEIRSRLRRARKSLSGRERRRATLAANRNLKKLLKRGKKLAVYWPVGSELVLDDLVRSAFKRGVQVYLPYIEKRSLRLWFTPYHAGLSPERNRKGRLNIPQFQGKKIRAEHMDAMLLPLVGVDAQGCRLGQGGGYYDASLLYARFGRPLKIGVGFACQMVPALPREAHDMRLDAFVSERGAVWF</sequence>
<evidence type="ECO:0000256" key="1">
    <source>
        <dbReference type="ARBA" id="ARBA00010638"/>
    </source>
</evidence>
<comment type="similarity">
    <text evidence="1 5">Belongs to the 5-formyltetrahydrofolate cyclo-ligase family.</text>
</comment>
<dbReference type="InterPro" id="IPR002698">
    <property type="entry name" value="FTHF_cligase"/>
</dbReference>
<dbReference type="GO" id="GO:0030272">
    <property type="term" value="F:5-formyltetrahydrofolate cyclo-ligase activity"/>
    <property type="evidence" value="ECO:0007669"/>
    <property type="project" value="UniProtKB-EC"/>
</dbReference>
<feature type="binding site" evidence="4">
    <location>
        <position position="54"/>
    </location>
    <ligand>
        <name>substrate</name>
    </ligand>
</feature>
<accession>A0A448D5Y5</accession>
<feature type="binding site" evidence="4">
    <location>
        <begin position="5"/>
        <end position="9"/>
    </location>
    <ligand>
        <name>ATP</name>
        <dbReference type="ChEBI" id="CHEBI:30616"/>
    </ligand>
</feature>
<keyword evidence="5" id="KW-0479">Metal-binding</keyword>
<dbReference type="PIRSF" id="PIRSF006806">
    <property type="entry name" value="FTHF_cligase"/>
    <property type="match status" value="1"/>
</dbReference>
<dbReference type="KEGG" id="nci:NCTC10296_00463"/>
<evidence type="ECO:0000256" key="5">
    <source>
        <dbReference type="RuleBase" id="RU361279"/>
    </source>
</evidence>
<gene>
    <name evidence="6" type="ORF">NCTC10296_00463</name>
</gene>
<dbReference type="GO" id="GO:0046872">
    <property type="term" value="F:metal ion binding"/>
    <property type="evidence" value="ECO:0007669"/>
    <property type="project" value="UniProtKB-KW"/>
</dbReference>
<evidence type="ECO:0000313" key="6">
    <source>
        <dbReference type="EMBL" id="VEE99670.1"/>
    </source>
</evidence>
<dbReference type="AlphaFoldDB" id="A0A448D5Y5"/>
<dbReference type="EC" id="6.3.3.2" evidence="5"/>
<proteinExistence type="inferred from homology"/>
<dbReference type="STRING" id="493.BWD07_07925"/>
<dbReference type="OrthoDB" id="9801938at2"/>
<keyword evidence="5" id="KW-0460">Magnesium</keyword>
<evidence type="ECO:0000313" key="7">
    <source>
        <dbReference type="Proteomes" id="UP000279284"/>
    </source>
</evidence>
<dbReference type="GO" id="GO:0009396">
    <property type="term" value="P:folic acid-containing compound biosynthetic process"/>
    <property type="evidence" value="ECO:0007669"/>
    <property type="project" value="TreeGrafter"/>
</dbReference>